<proteinExistence type="predicted"/>
<evidence type="ECO:0000256" key="1">
    <source>
        <dbReference type="SAM" id="MobiDB-lite"/>
    </source>
</evidence>
<dbReference type="PANTHER" id="PTHR30212:SF2">
    <property type="entry name" value="PROTEIN YIIM"/>
    <property type="match status" value="1"/>
</dbReference>
<dbReference type="InterPro" id="IPR005302">
    <property type="entry name" value="MoCF_Sase_C"/>
</dbReference>
<name>A0ABY6I9Z8_STRPE</name>
<dbReference type="PROSITE" id="PS51340">
    <property type="entry name" value="MOSC"/>
    <property type="match status" value="1"/>
</dbReference>
<dbReference type="PANTHER" id="PTHR30212">
    <property type="entry name" value="PROTEIN YIIM"/>
    <property type="match status" value="1"/>
</dbReference>
<evidence type="ECO:0000313" key="4">
    <source>
        <dbReference type="Proteomes" id="UP001163878"/>
    </source>
</evidence>
<dbReference type="Proteomes" id="UP001163878">
    <property type="component" value="Chromosome"/>
</dbReference>
<dbReference type="EMBL" id="CP107567">
    <property type="protein sequence ID" value="UYQ63838.1"/>
    <property type="molecule type" value="Genomic_DNA"/>
</dbReference>
<keyword evidence="4" id="KW-1185">Reference proteome</keyword>
<evidence type="ECO:0000313" key="3">
    <source>
        <dbReference type="EMBL" id="UYQ63838.1"/>
    </source>
</evidence>
<accession>A0ABY6I9Z8</accession>
<organism evidence="3 4">
    <name type="scientific">Streptomyces peucetius</name>
    <dbReference type="NCBI Taxonomy" id="1950"/>
    <lineage>
        <taxon>Bacteria</taxon>
        <taxon>Bacillati</taxon>
        <taxon>Actinomycetota</taxon>
        <taxon>Actinomycetes</taxon>
        <taxon>Kitasatosporales</taxon>
        <taxon>Streptomycetaceae</taxon>
        <taxon>Streptomyces</taxon>
    </lineage>
</organism>
<protein>
    <submittedName>
        <fullName evidence="3">MOSC domain-containing protein</fullName>
    </submittedName>
</protein>
<dbReference type="InterPro" id="IPR011037">
    <property type="entry name" value="Pyrv_Knase-like_insert_dom_sf"/>
</dbReference>
<reference evidence="3" key="1">
    <citation type="submission" date="2022-10" db="EMBL/GenBank/DDBJ databases">
        <title>Cytochrome P450 Catalyzes Benzene Ring Formation in the Biosynthesis of Trialkyl-Substituted Aromatic Polyketides.</title>
        <authorList>
            <person name="Zhao E."/>
            <person name="Ge H."/>
        </authorList>
    </citation>
    <scope>NUCLEOTIDE SEQUENCE</scope>
    <source>
        <strain evidence="3">NA0869</strain>
    </source>
</reference>
<feature type="region of interest" description="Disordered" evidence="1">
    <location>
        <begin position="19"/>
        <end position="49"/>
    </location>
</feature>
<dbReference type="Gene3D" id="2.40.33.20">
    <property type="entry name" value="PK beta-barrel domain-like"/>
    <property type="match status" value="1"/>
</dbReference>
<dbReference type="InterPro" id="IPR052353">
    <property type="entry name" value="Benzoxazolinone_Detox_Enz"/>
</dbReference>
<dbReference type="Pfam" id="PF03473">
    <property type="entry name" value="MOSC"/>
    <property type="match status" value="1"/>
</dbReference>
<dbReference type="RefSeq" id="WP_264246497.1">
    <property type="nucleotide sequence ID" value="NZ_CP107567.1"/>
</dbReference>
<evidence type="ECO:0000259" key="2">
    <source>
        <dbReference type="PROSITE" id="PS51340"/>
    </source>
</evidence>
<sequence length="234" mass="24671">MKLLTVNLGRPVAVDYSDAPGGRTGIDKRPADGPVRVTDPGPKGQGASGLAGDAVCDLRHHGGSDQAVYAFAREDLDAWERELGRTLTNGAFGENLTTSGLDITGAKIGERWRVGDSLVLEVTSGRIPCRTFASRLGEKGWVRRFTQNGASGAYLRVIEPGEIRSGDPIRIVHRPSHDVTVGMAFRAETTERTLLPRVLAAGEALHAELLGDARAYVAKYGTAPASGTAPGATA</sequence>
<feature type="domain" description="MOSC" evidence="2">
    <location>
        <begin position="29"/>
        <end position="172"/>
    </location>
</feature>
<gene>
    <name evidence="3" type="ORF">OGH68_21840</name>
</gene>
<dbReference type="SUPFAM" id="SSF50800">
    <property type="entry name" value="PK beta-barrel domain-like"/>
    <property type="match status" value="1"/>
</dbReference>